<sequence length="89" mass="10145">MTEHFHTRLLYNKVYSHRLDNPQLLVRLYGLLPLMVKRGFDVNSQAYTRLCRIKIVAPIPSILQDAADPVLNTPSLNLKTSGITTKTPR</sequence>
<dbReference type="AlphaFoldDB" id="A0A0K0FJU9"/>
<reference evidence="1" key="1">
    <citation type="submission" date="2014-07" db="EMBL/GenBank/DDBJ databases">
        <authorList>
            <person name="Martin A.A"/>
            <person name="De Silva N."/>
        </authorList>
    </citation>
    <scope>NUCLEOTIDE SEQUENCE</scope>
</reference>
<dbReference type="WBParaSite" id="SVE_0930900.1">
    <property type="protein sequence ID" value="SVE_0930900.1"/>
    <property type="gene ID" value="SVE_0930900"/>
</dbReference>
<keyword evidence="1" id="KW-1185">Reference proteome</keyword>
<organism evidence="1 2">
    <name type="scientific">Strongyloides venezuelensis</name>
    <name type="common">Threadworm</name>
    <dbReference type="NCBI Taxonomy" id="75913"/>
    <lineage>
        <taxon>Eukaryota</taxon>
        <taxon>Metazoa</taxon>
        <taxon>Ecdysozoa</taxon>
        <taxon>Nematoda</taxon>
        <taxon>Chromadorea</taxon>
        <taxon>Rhabditida</taxon>
        <taxon>Tylenchina</taxon>
        <taxon>Panagrolaimomorpha</taxon>
        <taxon>Strongyloidoidea</taxon>
        <taxon>Strongyloididae</taxon>
        <taxon>Strongyloides</taxon>
    </lineage>
</organism>
<evidence type="ECO:0000313" key="1">
    <source>
        <dbReference type="Proteomes" id="UP000035680"/>
    </source>
</evidence>
<proteinExistence type="predicted"/>
<evidence type="ECO:0000313" key="2">
    <source>
        <dbReference type="WBParaSite" id="SVE_0930900.1"/>
    </source>
</evidence>
<dbReference type="Proteomes" id="UP000035680">
    <property type="component" value="Unassembled WGS sequence"/>
</dbReference>
<accession>A0A0K0FJU9</accession>
<protein>
    <submittedName>
        <fullName evidence="2">Transposase</fullName>
    </submittedName>
</protein>
<name>A0A0K0FJU9_STRVS</name>
<reference evidence="2" key="2">
    <citation type="submission" date="2015-08" db="UniProtKB">
        <authorList>
            <consortium name="WormBaseParasite"/>
        </authorList>
    </citation>
    <scope>IDENTIFICATION</scope>
</reference>